<name>A0A6M8J8Y9_9ACTN</name>
<evidence type="ECO:0000313" key="1">
    <source>
        <dbReference type="EMBL" id="QKF07958.1"/>
    </source>
</evidence>
<protein>
    <submittedName>
        <fullName evidence="1">Uncharacterized protein</fullName>
    </submittedName>
</protein>
<accession>A0A6M8J8Y9</accession>
<keyword evidence="2" id="KW-1185">Reference proteome</keyword>
<organism evidence="1 2">
    <name type="scientific">Berryella wangjianweii</name>
    <dbReference type="NCBI Taxonomy" id="2734634"/>
    <lineage>
        <taxon>Bacteria</taxon>
        <taxon>Bacillati</taxon>
        <taxon>Actinomycetota</taxon>
        <taxon>Coriobacteriia</taxon>
        <taxon>Eggerthellales</taxon>
        <taxon>Eggerthellaceae</taxon>
        <taxon>Berryella</taxon>
    </lineage>
</organism>
<proteinExistence type="predicted"/>
<gene>
    <name evidence="1" type="ORF">HLV38_00855</name>
</gene>
<dbReference type="Proteomes" id="UP000503297">
    <property type="component" value="Chromosome"/>
</dbReference>
<sequence>MPLKLNLAQERELHRLIDYERSLCEANDDPVFRCAFPYRPDNDLQSELIEARGLLVKNDPRHGTIVVISSAGYSHFPEKARDRRLEEERARRDARLIALTALYSGACMAIGVLLGLIGASGLFGR</sequence>
<dbReference type="RefSeq" id="WP_172165349.1">
    <property type="nucleotide sequence ID" value="NZ_JABJQX010000004.1"/>
</dbReference>
<reference evidence="2" key="1">
    <citation type="submission" date="2020-05" db="EMBL/GenBank/DDBJ databases">
        <title>Novel species in genus Nocardioides.</title>
        <authorList>
            <person name="Zhang G."/>
        </authorList>
    </citation>
    <scope>NUCLEOTIDE SEQUENCE [LARGE SCALE GENOMIC DNA]</scope>
    <source>
        <strain evidence="2">zg-1050</strain>
    </source>
</reference>
<evidence type="ECO:0000313" key="2">
    <source>
        <dbReference type="Proteomes" id="UP000503297"/>
    </source>
</evidence>
<dbReference type="KEGG" id="bwa:HLV38_00855"/>
<dbReference type="EMBL" id="CP053716">
    <property type="protein sequence ID" value="QKF07958.1"/>
    <property type="molecule type" value="Genomic_DNA"/>
</dbReference>
<dbReference type="AlphaFoldDB" id="A0A6M8J8Y9"/>